<organism evidence="2 3">
    <name type="scientific">Pendulispora brunnea</name>
    <dbReference type="NCBI Taxonomy" id="2905690"/>
    <lineage>
        <taxon>Bacteria</taxon>
        <taxon>Pseudomonadati</taxon>
        <taxon>Myxococcota</taxon>
        <taxon>Myxococcia</taxon>
        <taxon>Myxococcales</taxon>
        <taxon>Sorangiineae</taxon>
        <taxon>Pendulisporaceae</taxon>
        <taxon>Pendulispora</taxon>
    </lineage>
</organism>
<evidence type="ECO:0000256" key="1">
    <source>
        <dbReference type="SAM" id="MobiDB-lite"/>
    </source>
</evidence>
<feature type="compositionally biased region" description="Basic and acidic residues" evidence="1">
    <location>
        <begin position="412"/>
        <end position="435"/>
    </location>
</feature>
<name>A0ABZ2KM51_9BACT</name>
<sequence>MKNPLTMSIENPLAPVNKRISESLKEQASALDKYEEQNEWTNIFNKAESMAPDVGKLKDFYVEPDLGPEKHGYERIQQIRAEDKRYVEAWNYIKEIKKLTDETDKMDELIVDFAEQVFGRAVDGLFRGNLPLPLSMIAPAATVGSCFLGFPHTHQHPPSLTPPNPVPIPVMAAGPILTGNPTVLIGGLPAATAGELGMAIGCCSLSPYFKVFTGSHKVSIGGKRAARMGDVVKYCQPGPKVPEGEKAPAAPTAGATAKQSLDTLKETLKEDLKKKRDDKIEEIYKAGIKENSKKALEKGKELKAKYDTWRAAQDKAEEKRAAATEAPDDAQAQAEAAAAESAAEDATAIALADAELTAAALASNAMGMLRKVLENLLGKDPGVPPPYGMLLNGAPRVWIAGFPVPESSVFREGLKKLRPPKKDDAQKEKKLEPKKPSKRSPPEPAKQATKDEVKKEEIKKEALAPKKEGNPNAFAAAMKENMDAQRLKDARRRKHELFHAEKAEIIRERGEPKTKEEAAAITREAERRSNERELTTEQGFKDREIREKHATDRIRESRGRRNREDGGPPKQMTTWPKQKRIEGSAVKIKDAQRAREAAESAQKAKDAASQGAKAVPK</sequence>
<feature type="compositionally biased region" description="Basic and acidic residues" evidence="1">
    <location>
        <begin position="579"/>
        <end position="606"/>
    </location>
</feature>
<gene>
    <name evidence="2" type="ORF">LZC95_20165</name>
</gene>
<evidence type="ECO:0000313" key="3">
    <source>
        <dbReference type="Proteomes" id="UP001379533"/>
    </source>
</evidence>
<feature type="compositionally biased region" description="Low complexity" evidence="1">
    <location>
        <begin position="607"/>
        <end position="617"/>
    </location>
</feature>
<protein>
    <submittedName>
        <fullName evidence="2">PAAR domain-containing protein</fullName>
    </submittedName>
</protein>
<reference evidence="2 3" key="1">
    <citation type="submission" date="2021-12" db="EMBL/GenBank/DDBJ databases">
        <title>Discovery of the Pendulisporaceae a myxobacterial family with distinct sporulation behavior and unique specialized metabolism.</title>
        <authorList>
            <person name="Garcia R."/>
            <person name="Popoff A."/>
            <person name="Bader C.D."/>
            <person name="Loehr J."/>
            <person name="Walesch S."/>
            <person name="Walt C."/>
            <person name="Boldt J."/>
            <person name="Bunk B."/>
            <person name="Haeckl F.J.F.P.J."/>
            <person name="Gunesch A.P."/>
            <person name="Birkelbach J."/>
            <person name="Nuebel U."/>
            <person name="Pietschmann T."/>
            <person name="Bach T."/>
            <person name="Mueller R."/>
        </authorList>
    </citation>
    <scope>NUCLEOTIDE SEQUENCE [LARGE SCALE GENOMIC DNA]</scope>
    <source>
        <strain evidence="2 3">MSr12523</strain>
    </source>
</reference>
<evidence type="ECO:0000313" key="2">
    <source>
        <dbReference type="EMBL" id="WXA99124.1"/>
    </source>
</evidence>
<proteinExistence type="predicted"/>
<feature type="region of interest" description="Disordered" evidence="1">
    <location>
        <begin position="316"/>
        <end position="339"/>
    </location>
</feature>
<dbReference type="Gene3D" id="2.60.200.60">
    <property type="match status" value="1"/>
</dbReference>
<feature type="region of interest" description="Disordered" evidence="1">
    <location>
        <begin position="411"/>
        <end position="490"/>
    </location>
</feature>
<dbReference type="Proteomes" id="UP001379533">
    <property type="component" value="Chromosome"/>
</dbReference>
<dbReference type="EMBL" id="CP089982">
    <property type="protein sequence ID" value="WXA99124.1"/>
    <property type="molecule type" value="Genomic_DNA"/>
</dbReference>
<dbReference type="CDD" id="cd14740">
    <property type="entry name" value="PAAR_4"/>
    <property type="match status" value="1"/>
</dbReference>
<dbReference type="InterPro" id="IPR008727">
    <property type="entry name" value="PAAR_motif"/>
</dbReference>
<dbReference type="RefSeq" id="WP_394849757.1">
    <property type="nucleotide sequence ID" value="NZ_CP089982.1"/>
</dbReference>
<feature type="compositionally biased region" description="Basic and acidic residues" evidence="1">
    <location>
        <begin position="448"/>
        <end position="469"/>
    </location>
</feature>
<keyword evidence="3" id="KW-1185">Reference proteome</keyword>
<feature type="compositionally biased region" description="Low complexity" evidence="1">
    <location>
        <begin position="323"/>
        <end position="339"/>
    </location>
</feature>
<dbReference type="Pfam" id="PF05488">
    <property type="entry name" value="PAAR_motif"/>
    <property type="match status" value="1"/>
</dbReference>
<feature type="compositionally biased region" description="Basic and acidic residues" evidence="1">
    <location>
        <begin position="503"/>
        <end position="567"/>
    </location>
</feature>
<feature type="region of interest" description="Disordered" evidence="1">
    <location>
        <begin position="503"/>
        <end position="617"/>
    </location>
</feature>
<accession>A0ABZ2KM51</accession>